<name>A0A3E0WB52_9MICO</name>
<dbReference type="Proteomes" id="UP000257080">
    <property type="component" value="Unassembled WGS sequence"/>
</dbReference>
<dbReference type="RefSeq" id="WP_116418744.1">
    <property type="nucleotide sequence ID" value="NZ_NBXC01000018.1"/>
</dbReference>
<accession>A0A3E0WB52</accession>
<evidence type="ECO:0000313" key="1">
    <source>
        <dbReference type="EMBL" id="RFA26642.1"/>
    </source>
</evidence>
<evidence type="ECO:0000313" key="2">
    <source>
        <dbReference type="Proteomes" id="UP000257080"/>
    </source>
</evidence>
<reference evidence="1 2" key="1">
    <citation type="submission" date="2017-04" db="EMBL/GenBank/DDBJ databases">
        <title>Comparative genome analysis of Subtercola boreus.</title>
        <authorList>
            <person name="Cho Y.-J."/>
            <person name="Cho A."/>
            <person name="Kim O.-S."/>
            <person name="Lee J.-I."/>
        </authorList>
    </citation>
    <scope>NUCLEOTIDE SEQUENCE [LARGE SCALE GENOMIC DNA]</scope>
    <source>
        <strain evidence="1 2">P28004</strain>
    </source>
</reference>
<dbReference type="Gene3D" id="3.40.50.300">
    <property type="entry name" value="P-loop containing nucleotide triphosphate hydrolases"/>
    <property type="match status" value="1"/>
</dbReference>
<proteinExistence type="predicted"/>
<dbReference type="AlphaFoldDB" id="A0A3E0WB52"/>
<protein>
    <recommendedName>
        <fullName evidence="3">Uridine kinase</fullName>
    </recommendedName>
</protein>
<dbReference type="OrthoDB" id="572586at2"/>
<dbReference type="EMBL" id="NBXE01000023">
    <property type="protein sequence ID" value="RFA26642.1"/>
    <property type="molecule type" value="Genomic_DNA"/>
</dbReference>
<dbReference type="InterPro" id="IPR027417">
    <property type="entry name" value="P-loop_NTPase"/>
</dbReference>
<gene>
    <name evidence="1" type="ORF">B7R25_09570</name>
</gene>
<evidence type="ECO:0008006" key="3">
    <source>
        <dbReference type="Google" id="ProtNLM"/>
    </source>
</evidence>
<comment type="caution">
    <text evidence="1">The sequence shown here is derived from an EMBL/GenBank/DDBJ whole genome shotgun (WGS) entry which is preliminary data.</text>
</comment>
<organism evidence="1 2">
    <name type="scientific">Subtercola boreus</name>
    <dbReference type="NCBI Taxonomy" id="120213"/>
    <lineage>
        <taxon>Bacteria</taxon>
        <taxon>Bacillati</taxon>
        <taxon>Actinomycetota</taxon>
        <taxon>Actinomycetes</taxon>
        <taxon>Micrococcales</taxon>
        <taxon>Microbacteriaceae</taxon>
        <taxon>Subtercola</taxon>
    </lineage>
</organism>
<sequence>MVYPPTARSEFLAALASEITHNYPRGRRLVAVDGVTATRAFADDLAVALRDAGHAVVRASLDDFLLPRDSREQRGADSPEGFYIDRFDYATFGRVLVQPFRMGGSAAFVTASFDASRDKQLEPRWKTAPADAILLVDGPFLQRPELKGTANFVVYLEPGRGPAVPGLDARALAADELYQAAVQPRIQSDAIVSVADDAEPKRLFADRC</sequence>